<dbReference type="PANTHER" id="PTHR15260">
    <property type="entry name" value="SARCOSPAN"/>
    <property type="match status" value="1"/>
</dbReference>
<keyword evidence="2" id="KW-0812">Transmembrane</keyword>
<evidence type="ECO:0000256" key="2">
    <source>
        <dbReference type="SAM" id="Phobius"/>
    </source>
</evidence>
<evidence type="ECO:0000313" key="4">
    <source>
        <dbReference type="Proteomes" id="UP000069272"/>
    </source>
</evidence>
<dbReference type="GO" id="GO:0042383">
    <property type="term" value="C:sarcolemma"/>
    <property type="evidence" value="ECO:0007669"/>
    <property type="project" value="TreeGrafter"/>
</dbReference>
<dbReference type="VEuPathDB" id="VectorBase:AALB20_027531"/>
<feature type="transmembrane region" description="Helical" evidence="2">
    <location>
        <begin position="370"/>
        <end position="392"/>
    </location>
</feature>
<dbReference type="GO" id="GO:0016010">
    <property type="term" value="C:dystrophin-associated glycoprotein complex"/>
    <property type="evidence" value="ECO:0007669"/>
    <property type="project" value="InterPro"/>
</dbReference>
<dbReference type="AlphaFoldDB" id="A0A182FJX8"/>
<feature type="transmembrane region" description="Helical" evidence="2">
    <location>
        <begin position="306"/>
        <end position="325"/>
    </location>
</feature>
<dbReference type="EnsemblMetazoa" id="AALB006823-RA">
    <property type="protein sequence ID" value="AALB006823-PA"/>
    <property type="gene ID" value="AALB006823"/>
</dbReference>
<reference evidence="3 4" key="1">
    <citation type="journal article" date="2017" name="G3 (Bethesda)">
        <title>The Physical Genome Mapping of Anopheles albimanus Corrected Scaffold Misassemblies and Identified Interarm Rearrangements in Genus Anopheles.</title>
        <authorList>
            <person name="Artemov G.N."/>
            <person name="Peery A.N."/>
            <person name="Jiang X."/>
            <person name="Tu Z."/>
            <person name="Stegniy V.N."/>
            <person name="Sharakhova M.V."/>
            <person name="Sharakhov I.V."/>
        </authorList>
    </citation>
    <scope>NUCLEOTIDE SEQUENCE [LARGE SCALE GENOMIC DNA]</scope>
    <source>
        <strain evidence="3 4">ALBI9_A</strain>
    </source>
</reference>
<keyword evidence="4" id="KW-1185">Reference proteome</keyword>
<dbReference type="GeneID" id="118463908"/>
<feature type="region of interest" description="Disordered" evidence="1">
    <location>
        <begin position="57"/>
        <end position="118"/>
    </location>
</feature>
<dbReference type="Proteomes" id="UP000069272">
    <property type="component" value="Chromosome X"/>
</dbReference>
<sequence length="573" mass="61724">MMDQAQQQAGTDAGIAGAPLVNDRPLSLYDNLTAPGTGAGAGRTIHFPDIQFRFDESIAATPPPPQSPAQTAGHPLDRRSHRNSARSDFFGLSSPPERADEQEEPCPSEQPAAAPMVSASKPIAAPVDAADRSTLSALDASASPNSTASTVLLSSASLGPSPPETPAGRPQSPVTPRTSRPNSTIKTITIQLPPDTTINRGSPSEAVYMTTTVPQNFAKNASTLIGRHKPTRSSLRHSRMLLQNSSKTYQQRQQQQQQRGNSLHLRHLRLSKGLMVMQIVIGALLSLIGLTIMVWSPSTHTKDNPYWSGLTLILCGTLFLVLFAFKRSDRRRRRPVVVGNGAKGTVATDRPPVPMTRSCVRENCFHVLRVNALVVLVLTIFFTLLAFIYALIHATNLSSPDLQCVPEFSFNVNASTCVCTLHPEGSPEGGGEAPASTNRSLQEDGQRLEYRDFNCNEVLGIWYYVTIVSTVLNSLGCLLAASFLLIYGIECMRRHDGIDQPPAKRRANGEGAPIGHGEEDAGGSPAADHVASFNHRDPASNQPLLATVRILETARAETRPAARAEGNDQELPP</sequence>
<evidence type="ECO:0000256" key="1">
    <source>
        <dbReference type="SAM" id="MobiDB-lite"/>
    </source>
</evidence>
<feature type="region of interest" description="Disordered" evidence="1">
    <location>
        <begin position="498"/>
        <end position="541"/>
    </location>
</feature>
<feature type="transmembrane region" description="Helical" evidence="2">
    <location>
        <begin position="274"/>
        <end position="294"/>
    </location>
</feature>
<organism evidence="3 4">
    <name type="scientific">Anopheles albimanus</name>
    <name type="common">New world malaria mosquito</name>
    <dbReference type="NCBI Taxonomy" id="7167"/>
    <lineage>
        <taxon>Eukaryota</taxon>
        <taxon>Metazoa</taxon>
        <taxon>Ecdysozoa</taxon>
        <taxon>Arthropoda</taxon>
        <taxon>Hexapoda</taxon>
        <taxon>Insecta</taxon>
        <taxon>Pterygota</taxon>
        <taxon>Neoptera</taxon>
        <taxon>Endopterygota</taxon>
        <taxon>Diptera</taxon>
        <taxon>Nematocera</taxon>
        <taxon>Culicoidea</taxon>
        <taxon>Culicidae</taxon>
        <taxon>Anophelinae</taxon>
        <taxon>Anopheles</taxon>
    </lineage>
</organism>
<dbReference type="KEGG" id="aali:118463908"/>
<dbReference type="STRING" id="7167.A0A182FJX8"/>
<feature type="transmembrane region" description="Helical" evidence="2">
    <location>
        <begin position="461"/>
        <end position="487"/>
    </location>
</feature>
<dbReference type="RefSeq" id="XP_035786782.1">
    <property type="nucleotide sequence ID" value="XM_035930889.1"/>
</dbReference>
<keyword evidence="2" id="KW-0472">Membrane</keyword>
<keyword evidence="2" id="KW-1133">Transmembrane helix</keyword>
<dbReference type="OrthoDB" id="7685256at2759"/>
<dbReference type="PANTHER" id="PTHR15260:SF1">
    <property type="entry name" value="SARCOSPAN"/>
    <property type="match status" value="1"/>
</dbReference>
<protein>
    <submittedName>
        <fullName evidence="3">Uncharacterized protein</fullName>
    </submittedName>
</protein>
<dbReference type="VEuPathDB" id="VectorBase:AALB006823"/>
<feature type="region of interest" description="Disordered" evidence="1">
    <location>
        <begin position="153"/>
        <end position="184"/>
    </location>
</feature>
<name>A0A182FJX8_ANOAL</name>
<feature type="compositionally biased region" description="Polar residues" evidence="1">
    <location>
        <begin position="172"/>
        <end position="184"/>
    </location>
</feature>
<proteinExistence type="predicted"/>
<accession>A0A182FJX8</accession>
<evidence type="ECO:0000313" key="3">
    <source>
        <dbReference type="EnsemblMetazoa" id="AALB006823-PA"/>
    </source>
</evidence>
<reference evidence="3" key="2">
    <citation type="submission" date="2022-08" db="UniProtKB">
        <authorList>
            <consortium name="EnsemblMetazoa"/>
        </authorList>
    </citation>
    <scope>IDENTIFICATION</scope>
    <source>
        <strain evidence="3">STECLA/ALBI9_A</strain>
    </source>
</reference>
<dbReference type="InterPro" id="IPR030429">
    <property type="entry name" value="Sarcospan"/>
</dbReference>